<accession>A0A804MB18</accession>
<evidence type="ECO:0000313" key="3">
    <source>
        <dbReference type="Proteomes" id="UP000007305"/>
    </source>
</evidence>
<protein>
    <recommendedName>
        <fullName evidence="4">DUF674 family protein</fullName>
    </recommendedName>
</protein>
<dbReference type="Gramene" id="Zm00001eb072060_T001">
    <property type="protein sequence ID" value="Zm00001eb072060_P001"/>
    <property type="gene ID" value="Zm00001eb072060"/>
</dbReference>
<organism evidence="2 3">
    <name type="scientific">Zea mays</name>
    <name type="common">Maize</name>
    <dbReference type="NCBI Taxonomy" id="4577"/>
    <lineage>
        <taxon>Eukaryota</taxon>
        <taxon>Viridiplantae</taxon>
        <taxon>Streptophyta</taxon>
        <taxon>Embryophyta</taxon>
        <taxon>Tracheophyta</taxon>
        <taxon>Spermatophyta</taxon>
        <taxon>Magnoliopsida</taxon>
        <taxon>Liliopsida</taxon>
        <taxon>Poales</taxon>
        <taxon>Poaceae</taxon>
        <taxon>PACMAD clade</taxon>
        <taxon>Panicoideae</taxon>
        <taxon>Andropogonodae</taxon>
        <taxon>Andropogoneae</taxon>
        <taxon>Tripsacinae</taxon>
        <taxon>Zea</taxon>
    </lineage>
</organism>
<reference evidence="3" key="1">
    <citation type="submission" date="2015-12" db="EMBL/GenBank/DDBJ databases">
        <title>Update maize B73 reference genome by single molecule sequencing technologies.</title>
        <authorList>
            <consortium name="Maize Genome Sequencing Project"/>
            <person name="Ware D."/>
        </authorList>
    </citation>
    <scope>NUCLEOTIDE SEQUENCE [LARGE SCALE GENOMIC DNA]</scope>
    <source>
        <strain evidence="3">cv. B73</strain>
    </source>
</reference>
<evidence type="ECO:0000256" key="1">
    <source>
        <dbReference type="SAM" id="MobiDB-lite"/>
    </source>
</evidence>
<dbReference type="Proteomes" id="UP000007305">
    <property type="component" value="Chromosome 2"/>
</dbReference>
<name>A0A804MB18_MAIZE</name>
<evidence type="ECO:0008006" key="4">
    <source>
        <dbReference type="Google" id="ProtNLM"/>
    </source>
</evidence>
<feature type="region of interest" description="Disordered" evidence="1">
    <location>
        <begin position="1"/>
        <end position="28"/>
    </location>
</feature>
<proteinExistence type="predicted"/>
<dbReference type="InParanoid" id="A0A804MB18"/>
<dbReference type="AlphaFoldDB" id="A0A804MB18"/>
<dbReference type="EnsemblPlants" id="Zm00001eb072060_T001">
    <property type="protein sequence ID" value="Zm00001eb072060_P001"/>
    <property type="gene ID" value="Zm00001eb072060"/>
</dbReference>
<evidence type="ECO:0000313" key="2">
    <source>
        <dbReference type="EnsemblPlants" id="Zm00001eb072060_P001"/>
    </source>
</evidence>
<sequence length="170" mass="18450">MPSLFAAPSPPRPAVTRPRRDAGVGPSGARARLAIPRNRLLDHVDIWRQAARRRGIKQVLLQEMKCDHGTTKLLAVNPKVPTVTTEIGGGYAKGPGKFLVTDGLGIAPFSLINVLNELKAKELSVSNLVTTEVTFTQVKALDLLRAALVSRNALTLACLPTKPKRRPNHR</sequence>
<reference evidence="2" key="3">
    <citation type="submission" date="2021-05" db="UniProtKB">
        <authorList>
            <consortium name="EnsemblPlants"/>
        </authorList>
    </citation>
    <scope>IDENTIFICATION</scope>
    <source>
        <strain evidence="2">cv. B73</strain>
    </source>
</reference>
<keyword evidence="3" id="KW-1185">Reference proteome</keyword>
<reference evidence="2" key="2">
    <citation type="submission" date="2019-07" db="EMBL/GenBank/DDBJ databases">
        <authorList>
            <person name="Seetharam A."/>
            <person name="Woodhouse M."/>
            <person name="Cannon E."/>
        </authorList>
    </citation>
    <scope>NUCLEOTIDE SEQUENCE [LARGE SCALE GENOMIC DNA]</scope>
    <source>
        <strain evidence="2">cv. B73</strain>
    </source>
</reference>
<dbReference type="Pfam" id="PF05056">
    <property type="entry name" value="DUF674"/>
    <property type="match status" value="1"/>
</dbReference>
<dbReference type="InterPro" id="IPR007750">
    <property type="entry name" value="DUF674"/>
</dbReference>